<dbReference type="Proteomes" id="UP001201985">
    <property type="component" value="Unassembled WGS sequence"/>
</dbReference>
<keyword evidence="2" id="KW-1185">Reference proteome</keyword>
<accession>A0ABS9W8P8</accession>
<reference evidence="1 2" key="1">
    <citation type="submission" date="2022-03" db="EMBL/GenBank/DDBJ databases">
        <title>Complete genome analysis of Roseomonas KG 17.1 : a prolific producer of plant growth promoters.</title>
        <authorList>
            <person name="Saadouli I."/>
            <person name="Najjari A."/>
            <person name="Mosbah A."/>
            <person name="Ouzari H.I."/>
        </authorList>
    </citation>
    <scope>NUCLEOTIDE SEQUENCE [LARGE SCALE GENOMIC DNA]</scope>
    <source>
        <strain evidence="1 2">KG17-1</strain>
    </source>
</reference>
<dbReference type="EMBL" id="JALBUU010000040">
    <property type="protein sequence ID" value="MCI0755658.1"/>
    <property type="molecule type" value="Genomic_DNA"/>
</dbReference>
<gene>
    <name evidence="1" type="ORF">MON41_18360</name>
</gene>
<evidence type="ECO:0000313" key="1">
    <source>
        <dbReference type="EMBL" id="MCI0755658.1"/>
    </source>
</evidence>
<comment type="caution">
    <text evidence="1">The sequence shown here is derived from an EMBL/GenBank/DDBJ whole genome shotgun (WGS) entry which is preliminary data.</text>
</comment>
<protein>
    <submittedName>
        <fullName evidence="1">Uncharacterized protein</fullName>
    </submittedName>
</protein>
<proteinExistence type="predicted"/>
<dbReference type="RefSeq" id="WP_120009765.1">
    <property type="nucleotide sequence ID" value="NZ_JALBUU010000040.1"/>
</dbReference>
<sequence length="64" mass="6799">MTSGTRAGRYLLLRDADGQRHAVALSAALALCELDSGGTVLLLPGGRLLRLDEPLEQVLAWLSP</sequence>
<name>A0ABS9W8P8_9PROT</name>
<evidence type="ECO:0000313" key="2">
    <source>
        <dbReference type="Proteomes" id="UP001201985"/>
    </source>
</evidence>
<organism evidence="1 2">
    <name type="scientific">Teichococcus vastitatis</name>
    <dbReference type="NCBI Taxonomy" id="2307076"/>
    <lineage>
        <taxon>Bacteria</taxon>
        <taxon>Pseudomonadati</taxon>
        <taxon>Pseudomonadota</taxon>
        <taxon>Alphaproteobacteria</taxon>
        <taxon>Acetobacterales</taxon>
        <taxon>Roseomonadaceae</taxon>
        <taxon>Roseomonas</taxon>
    </lineage>
</organism>